<evidence type="ECO:0008006" key="4">
    <source>
        <dbReference type="Google" id="ProtNLM"/>
    </source>
</evidence>
<organism evidence="2 3">
    <name type="scientific">Prescottella agglutinans</name>
    <dbReference type="NCBI Taxonomy" id="1644129"/>
    <lineage>
        <taxon>Bacteria</taxon>
        <taxon>Bacillati</taxon>
        <taxon>Actinomycetota</taxon>
        <taxon>Actinomycetes</taxon>
        <taxon>Mycobacteriales</taxon>
        <taxon>Nocardiaceae</taxon>
        <taxon>Prescottella</taxon>
    </lineage>
</organism>
<dbReference type="InterPro" id="IPR025048">
    <property type="entry name" value="DUF3987"/>
</dbReference>
<evidence type="ECO:0000256" key="1">
    <source>
        <dbReference type="SAM" id="MobiDB-lite"/>
    </source>
</evidence>
<evidence type="ECO:0000313" key="2">
    <source>
        <dbReference type="EMBL" id="MDH6279368.1"/>
    </source>
</evidence>
<feature type="region of interest" description="Disordered" evidence="1">
    <location>
        <begin position="240"/>
        <end position="260"/>
    </location>
</feature>
<dbReference type="RefSeq" id="WP_280758736.1">
    <property type="nucleotide sequence ID" value="NZ_JARXVC010000001.1"/>
</dbReference>
<keyword evidence="3" id="KW-1185">Reference proteome</keyword>
<dbReference type="Proteomes" id="UP001160334">
    <property type="component" value="Unassembled WGS sequence"/>
</dbReference>
<protein>
    <recommendedName>
        <fullName evidence="4">DUF3987 domain-containing protein</fullName>
    </recommendedName>
</protein>
<gene>
    <name evidence="2" type="ORF">M2280_000573</name>
</gene>
<reference evidence="2 3" key="1">
    <citation type="submission" date="2023-04" db="EMBL/GenBank/DDBJ databases">
        <title>Forest soil microbial communities from Buena Vista Peninsula, Colon Province, Panama.</title>
        <authorList>
            <person name="Bouskill N."/>
        </authorList>
    </citation>
    <scope>NUCLEOTIDE SEQUENCE [LARGE SCALE GENOMIC DNA]</scope>
    <source>
        <strain evidence="2 3">CFH S0262</strain>
    </source>
</reference>
<sequence length="642" mass="70265">MNEVPIAAEVTANRLPLSARRIFTRLAEHGEVPSEMLDAGAGGRVWAYTCPTSGSDALIYHYEEEYPNSYSEIHCDACKFDGKDPHQALSLSADDLFDHSANVRSAMQFWGPAEPFTKGASTLPIDGLPKVLKDLVTTVADVIQTPVEIPLTHALGLLSSATFGTVECFCAEGFVVPLNMATVVLADSSARKSPAAKFVLTPFQEINERRMLMDKETQRSHAGAIEAQKARRDAAMAATKTKSKAKDGETNPEWASAGVGGSADPYEVLAQEEAKLEELKEHQQGWAALLGDTTPEALQIKLAHTFTGAALQTADEMDLFDKIKGHSATGTEKANVYLDSLSGNPHPFNRVGRGDGYIPQTALSLALMSQPALFMAHINATPALVDGGLVARMLIVTPPSLAGSRSGDIKPMPKAVTAAWAEAVFAIATKAELHVADELNRRAELAENGQHLATTRIPRRQIKLTEVGLKMFIAYRDKVEAWQRSGARYDEIRGWAGKSDSHLIAAAANLTLLDDPDAVYVDEKYIAYCERLIDAYGEHMLAIAGVESENNAERLWRKLETLPAKGIDTKFDATNYEEDGSISLRALRRLVQNQAWQKNLPPKQKSERLLEALETLAARRYIHIREADRGRMFITIRPANLR</sequence>
<proteinExistence type="predicted"/>
<dbReference type="EMBL" id="JARXVC010000001">
    <property type="protein sequence ID" value="MDH6279368.1"/>
    <property type="molecule type" value="Genomic_DNA"/>
</dbReference>
<dbReference type="Pfam" id="PF13148">
    <property type="entry name" value="DUF3987"/>
    <property type="match status" value="1"/>
</dbReference>
<accession>A0ABT6M4X9</accession>
<evidence type="ECO:0000313" key="3">
    <source>
        <dbReference type="Proteomes" id="UP001160334"/>
    </source>
</evidence>
<comment type="caution">
    <text evidence="2">The sequence shown here is derived from an EMBL/GenBank/DDBJ whole genome shotgun (WGS) entry which is preliminary data.</text>
</comment>
<name>A0ABT6M4X9_9NOCA</name>